<protein>
    <submittedName>
        <fullName evidence="1">Uncharacterized protein</fullName>
    </submittedName>
</protein>
<keyword evidence="2" id="KW-1185">Reference proteome</keyword>
<reference evidence="1" key="2">
    <citation type="submission" date="2020-09" db="EMBL/GenBank/DDBJ databases">
        <authorList>
            <person name="Sun Q."/>
            <person name="Zhou Y."/>
        </authorList>
    </citation>
    <scope>NUCLEOTIDE SEQUENCE</scope>
    <source>
        <strain evidence="1">CGMCC 1.15371</strain>
    </source>
</reference>
<dbReference type="InterPro" id="IPR036291">
    <property type="entry name" value="NAD(P)-bd_dom_sf"/>
</dbReference>
<gene>
    <name evidence="1" type="ORF">GCM10011391_24950</name>
</gene>
<dbReference type="Gene3D" id="3.40.50.720">
    <property type="entry name" value="NAD(P)-binding Rossmann-like Domain"/>
    <property type="match status" value="1"/>
</dbReference>
<sequence>MIITGGSSGIGKGIVEAFNDIGANSVVVDKNETMGKEREAMFKYATFSRWIYMICLIFIKSLILL</sequence>
<dbReference type="SUPFAM" id="SSF51735">
    <property type="entry name" value="NAD(P)-binding Rossmann-fold domains"/>
    <property type="match status" value="1"/>
</dbReference>
<dbReference type="Proteomes" id="UP000628775">
    <property type="component" value="Unassembled WGS sequence"/>
</dbReference>
<dbReference type="AlphaFoldDB" id="A0A8J2YIL9"/>
<organism evidence="1 2">
    <name type="scientific">Pullulanibacillus camelliae</name>
    <dbReference type="NCBI Taxonomy" id="1707096"/>
    <lineage>
        <taxon>Bacteria</taxon>
        <taxon>Bacillati</taxon>
        <taxon>Bacillota</taxon>
        <taxon>Bacilli</taxon>
        <taxon>Bacillales</taxon>
        <taxon>Sporolactobacillaceae</taxon>
        <taxon>Pullulanibacillus</taxon>
    </lineage>
</organism>
<name>A0A8J2YIL9_9BACL</name>
<dbReference type="RefSeq" id="WP_373285719.1">
    <property type="nucleotide sequence ID" value="NZ_BMIR01000011.1"/>
</dbReference>
<evidence type="ECO:0000313" key="1">
    <source>
        <dbReference type="EMBL" id="GGE45112.1"/>
    </source>
</evidence>
<dbReference type="EMBL" id="BMIR01000011">
    <property type="protein sequence ID" value="GGE45112.1"/>
    <property type="molecule type" value="Genomic_DNA"/>
</dbReference>
<comment type="caution">
    <text evidence="1">The sequence shown here is derived from an EMBL/GenBank/DDBJ whole genome shotgun (WGS) entry which is preliminary data.</text>
</comment>
<accession>A0A8J2YIL9</accession>
<evidence type="ECO:0000313" key="2">
    <source>
        <dbReference type="Proteomes" id="UP000628775"/>
    </source>
</evidence>
<proteinExistence type="predicted"/>
<reference evidence="1" key="1">
    <citation type="journal article" date="2014" name="Int. J. Syst. Evol. Microbiol.">
        <title>Complete genome sequence of Corynebacterium casei LMG S-19264T (=DSM 44701T), isolated from a smear-ripened cheese.</title>
        <authorList>
            <consortium name="US DOE Joint Genome Institute (JGI-PGF)"/>
            <person name="Walter F."/>
            <person name="Albersmeier A."/>
            <person name="Kalinowski J."/>
            <person name="Ruckert C."/>
        </authorList>
    </citation>
    <scope>NUCLEOTIDE SEQUENCE</scope>
    <source>
        <strain evidence="1">CGMCC 1.15371</strain>
    </source>
</reference>